<dbReference type="AlphaFoldDB" id="A0A1H8H4A3"/>
<organism evidence="1 2">
    <name type="scientific">Lihuaxuella thermophila</name>
    <dbReference type="NCBI Taxonomy" id="1173111"/>
    <lineage>
        <taxon>Bacteria</taxon>
        <taxon>Bacillati</taxon>
        <taxon>Bacillota</taxon>
        <taxon>Bacilli</taxon>
        <taxon>Bacillales</taxon>
        <taxon>Thermoactinomycetaceae</taxon>
        <taxon>Lihuaxuella</taxon>
    </lineage>
</organism>
<dbReference type="STRING" id="1173111.SAMN05444955_11341"/>
<evidence type="ECO:0000313" key="2">
    <source>
        <dbReference type="Proteomes" id="UP000199695"/>
    </source>
</evidence>
<dbReference type="Proteomes" id="UP000199695">
    <property type="component" value="Unassembled WGS sequence"/>
</dbReference>
<accession>A0A1H8H4A3</accession>
<dbReference type="InterPro" id="IPR032710">
    <property type="entry name" value="NTF2-like_dom_sf"/>
</dbReference>
<name>A0A1H8H4A3_9BACL</name>
<dbReference type="OrthoDB" id="6692273at2"/>
<reference evidence="1 2" key="1">
    <citation type="submission" date="2016-10" db="EMBL/GenBank/DDBJ databases">
        <authorList>
            <person name="de Groot N.N."/>
        </authorList>
    </citation>
    <scope>NUCLEOTIDE SEQUENCE [LARGE SCALE GENOMIC DNA]</scope>
    <source>
        <strain evidence="1 2">DSM 46701</strain>
    </source>
</reference>
<gene>
    <name evidence="1" type="ORF">SAMN05444955_11341</name>
</gene>
<dbReference type="EMBL" id="FOCQ01000013">
    <property type="protein sequence ID" value="SEN51221.1"/>
    <property type="molecule type" value="Genomic_DNA"/>
</dbReference>
<dbReference type="RefSeq" id="WP_089970606.1">
    <property type="nucleotide sequence ID" value="NZ_FOCQ01000013.1"/>
</dbReference>
<proteinExistence type="predicted"/>
<evidence type="ECO:0000313" key="1">
    <source>
        <dbReference type="EMBL" id="SEN51221.1"/>
    </source>
</evidence>
<dbReference type="SUPFAM" id="SSF54427">
    <property type="entry name" value="NTF2-like"/>
    <property type="match status" value="1"/>
</dbReference>
<protein>
    <submittedName>
        <fullName evidence="1">SnoaL-like domain-containing protein</fullName>
    </submittedName>
</protein>
<dbReference type="Gene3D" id="3.10.450.50">
    <property type="match status" value="1"/>
</dbReference>
<sequence>MGSINPEYTDLQITCAEDCGNAPKKKVLKEFNIAFVQRDIGFITEHIADNLLWNLAGSKQIQGKDRFVDALQQMMVHRATELSISNIITHGNTGSVNGVFKMENKREFAFCHVYRFSSAGKNAKVKEITSYIIEVS</sequence>
<keyword evidence="2" id="KW-1185">Reference proteome</keyword>